<feature type="domain" description="RNase H type-1" evidence="1">
    <location>
        <begin position="87"/>
        <end position="163"/>
    </location>
</feature>
<dbReference type="EMBL" id="CAACVG010007829">
    <property type="protein sequence ID" value="VEN47271.1"/>
    <property type="molecule type" value="Genomic_DNA"/>
</dbReference>
<sequence length="225" mass="25422">MFTAATLSKFNDRPTVTKPLGVRCRELLQDIHTELPTVHTVEYKTPPWIVCQPKVNLECTRFKKSETNPQIYQNIISNIINRYRPVTTIYTDGSKSNSGVGAAVVGEGEIWKGSLNSMSSIYTAELTAIYQALIYVHQNSSGTYLICSDSLSSLQNMLVMGCTISLKKKPPTVMPVIVVTDIENRDTKVYVPSSTDQSVYTKRIKEMKYKKRKQFEHVEELNLFA</sequence>
<dbReference type="OrthoDB" id="6737275at2759"/>
<evidence type="ECO:0000259" key="1">
    <source>
        <dbReference type="Pfam" id="PF00075"/>
    </source>
</evidence>
<dbReference type="InterPro" id="IPR012337">
    <property type="entry name" value="RNaseH-like_sf"/>
</dbReference>
<accession>A0A653CH81</accession>
<dbReference type="Pfam" id="PF00075">
    <property type="entry name" value="RNase_H"/>
    <property type="match status" value="1"/>
</dbReference>
<dbReference type="SUPFAM" id="SSF53098">
    <property type="entry name" value="Ribonuclease H-like"/>
    <property type="match status" value="1"/>
</dbReference>
<dbReference type="CDD" id="cd09276">
    <property type="entry name" value="Rnase_HI_RT_non_LTR"/>
    <property type="match status" value="1"/>
</dbReference>
<organism evidence="2 3">
    <name type="scientific">Callosobruchus maculatus</name>
    <name type="common">Southern cowpea weevil</name>
    <name type="synonym">Pulse bruchid</name>
    <dbReference type="NCBI Taxonomy" id="64391"/>
    <lineage>
        <taxon>Eukaryota</taxon>
        <taxon>Metazoa</taxon>
        <taxon>Ecdysozoa</taxon>
        <taxon>Arthropoda</taxon>
        <taxon>Hexapoda</taxon>
        <taxon>Insecta</taxon>
        <taxon>Pterygota</taxon>
        <taxon>Neoptera</taxon>
        <taxon>Endopterygota</taxon>
        <taxon>Coleoptera</taxon>
        <taxon>Polyphaga</taxon>
        <taxon>Cucujiformia</taxon>
        <taxon>Chrysomeloidea</taxon>
        <taxon>Chrysomelidae</taxon>
        <taxon>Bruchinae</taxon>
        <taxon>Bruchini</taxon>
        <taxon>Callosobruchus</taxon>
    </lineage>
</organism>
<dbReference type="Gene3D" id="3.30.420.10">
    <property type="entry name" value="Ribonuclease H-like superfamily/Ribonuclease H"/>
    <property type="match status" value="1"/>
</dbReference>
<dbReference type="GO" id="GO:0003676">
    <property type="term" value="F:nucleic acid binding"/>
    <property type="evidence" value="ECO:0007669"/>
    <property type="project" value="InterPro"/>
</dbReference>
<evidence type="ECO:0000313" key="3">
    <source>
        <dbReference type="Proteomes" id="UP000410492"/>
    </source>
</evidence>
<dbReference type="Proteomes" id="UP000410492">
    <property type="component" value="Unassembled WGS sequence"/>
</dbReference>
<proteinExistence type="predicted"/>
<dbReference type="InterPro" id="IPR036397">
    <property type="entry name" value="RNaseH_sf"/>
</dbReference>
<protein>
    <recommendedName>
        <fullName evidence="1">RNase H type-1 domain-containing protein</fullName>
    </recommendedName>
</protein>
<evidence type="ECO:0000313" key="2">
    <source>
        <dbReference type="EMBL" id="VEN47271.1"/>
    </source>
</evidence>
<name>A0A653CH81_CALMS</name>
<dbReference type="GO" id="GO:0004523">
    <property type="term" value="F:RNA-DNA hybrid ribonuclease activity"/>
    <property type="evidence" value="ECO:0007669"/>
    <property type="project" value="InterPro"/>
</dbReference>
<dbReference type="InterPro" id="IPR002156">
    <property type="entry name" value="RNaseH_domain"/>
</dbReference>
<reference evidence="2 3" key="1">
    <citation type="submission" date="2019-01" db="EMBL/GenBank/DDBJ databases">
        <authorList>
            <person name="Sayadi A."/>
        </authorList>
    </citation>
    <scope>NUCLEOTIDE SEQUENCE [LARGE SCALE GENOMIC DNA]</scope>
</reference>
<gene>
    <name evidence="2" type="ORF">CALMAC_LOCUS9093</name>
</gene>
<keyword evidence="3" id="KW-1185">Reference proteome</keyword>
<dbReference type="AlphaFoldDB" id="A0A653CH81"/>